<gene>
    <name evidence="1" type="ORF">C2G38_2207238</name>
</gene>
<reference evidence="1 2" key="1">
    <citation type="submission" date="2018-06" db="EMBL/GenBank/DDBJ databases">
        <title>Comparative genomics reveals the genomic features of Rhizophagus irregularis, R. cerebriforme, R. diaphanum and Gigaspora rosea, and their symbiotic lifestyle signature.</title>
        <authorList>
            <person name="Morin E."/>
            <person name="San Clemente H."/>
            <person name="Chen E.C.H."/>
            <person name="De La Providencia I."/>
            <person name="Hainaut M."/>
            <person name="Kuo A."/>
            <person name="Kohler A."/>
            <person name="Murat C."/>
            <person name="Tang N."/>
            <person name="Roy S."/>
            <person name="Loubradou J."/>
            <person name="Henrissat B."/>
            <person name="Grigoriev I.V."/>
            <person name="Corradi N."/>
            <person name="Roux C."/>
            <person name="Martin F.M."/>
        </authorList>
    </citation>
    <scope>NUCLEOTIDE SEQUENCE [LARGE SCALE GENOMIC DNA]</scope>
    <source>
        <strain evidence="1 2">DAOM 194757</strain>
    </source>
</reference>
<evidence type="ECO:0000313" key="1">
    <source>
        <dbReference type="EMBL" id="RIB10039.1"/>
    </source>
</evidence>
<dbReference type="OrthoDB" id="2439320at2759"/>
<sequence length="105" mass="11710">MPKNKINHGPFSIYNCDKSSNDFRCLSNLAIRKASAKGNLRLYPYLQPGYQICSPHYTAIVEHQLPAPTSAPAQAFIPTSPIKPSIGDQIKKKKTSVLYTKDIMM</sequence>
<organism evidence="1 2">
    <name type="scientific">Gigaspora rosea</name>
    <dbReference type="NCBI Taxonomy" id="44941"/>
    <lineage>
        <taxon>Eukaryota</taxon>
        <taxon>Fungi</taxon>
        <taxon>Fungi incertae sedis</taxon>
        <taxon>Mucoromycota</taxon>
        <taxon>Glomeromycotina</taxon>
        <taxon>Glomeromycetes</taxon>
        <taxon>Diversisporales</taxon>
        <taxon>Gigasporaceae</taxon>
        <taxon>Gigaspora</taxon>
    </lineage>
</organism>
<keyword evidence="2" id="KW-1185">Reference proteome</keyword>
<dbReference type="EMBL" id="QKWP01001298">
    <property type="protein sequence ID" value="RIB10039.1"/>
    <property type="molecule type" value="Genomic_DNA"/>
</dbReference>
<comment type="caution">
    <text evidence="1">The sequence shown here is derived from an EMBL/GenBank/DDBJ whole genome shotgun (WGS) entry which is preliminary data.</text>
</comment>
<proteinExistence type="predicted"/>
<dbReference type="Proteomes" id="UP000266673">
    <property type="component" value="Unassembled WGS sequence"/>
</dbReference>
<dbReference type="AlphaFoldDB" id="A0A397UMM3"/>
<accession>A0A397UMM3</accession>
<protein>
    <submittedName>
        <fullName evidence="1">Uncharacterized protein</fullName>
    </submittedName>
</protein>
<name>A0A397UMM3_9GLOM</name>
<evidence type="ECO:0000313" key="2">
    <source>
        <dbReference type="Proteomes" id="UP000266673"/>
    </source>
</evidence>